<comment type="function">
    <text evidence="1">Component of the Mediator complex, a coactivator involved in the regulated transcription of nearly all RNA polymerase II-dependent genes. Mediator functions as a bridge to convey information from gene-specific regulatory proteins to the basal RNA polymerase II transcription machinery.</text>
</comment>
<dbReference type="Proteomes" id="UP001201812">
    <property type="component" value="Unassembled WGS sequence"/>
</dbReference>
<comment type="similarity">
    <text evidence="1">Belongs to the Mediator complex subunit 7 family.</text>
</comment>
<reference evidence="3" key="1">
    <citation type="submission" date="2022-01" db="EMBL/GenBank/DDBJ databases">
        <title>Genome Sequence Resource for Two Populations of Ditylenchus destructor, the Migratory Endoparasitic Phytonematode.</title>
        <authorList>
            <person name="Zhang H."/>
            <person name="Lin R."/>
            <person name="Xie B."/>
        </authorList>
    </citation>
    <scope>NUCLEOTIDE SEQUENCE</scope>
    <source>
        <strain evidence="3">BazhouSP</strain>
    </source>
</reference>
<organism evidence="3 4">
    <name type="scientific">Ditylenchus destructor</name>
    <dbReference type="NCBI Taxonomy" id="166010"/>
    <lineage>
        <taxon>Eukaryota</taxon>
        <taxon>Metazoa</taxon>
        <taxon>Ecdysozoa</taxon>
        <taxon>Nematoda</taxon>
        <taxon>Chromadorea</taxon>
        <taxon>Rhabditida</taxon>
        <taxon>Tylenchina</taxon>
        <taxon>Tylenchomorpha</taxon>
        <taxon>Sphaerularioidea</taxon>
        <taxon>Anguinidae</taxon>
        <taxon>Anguininae</taxon>
        <taxon>Ditylenchus</taxon>
    </lineage>
</organism>
<sequence length="106" mass="11797">MSQQQPGPSGIQPQQHQTVSPFPAPPEYAEHYSDDAIRAGLALPPPPVPTKFTVFKEEYDLEGPLLQSLSDLGIQQLYEKGKWKDQLNKLNKSVVAAFLDLLEILI</sequence>
<accession>A0AAD4MVF4</accession>
<evidence type="ECO:0000313" key="3">
    <source>
        <dbReference type="EMBL" id="KAI1702938.1"/>
    </source>
</evidence>
<dbReference type="PANTHER" id="PTHR21428">
    <property type="entry name" value="MEDIATOR OF RNA POLYMERASE II TRANSCRIPTION SUBUNIT 7"/>
    <property type="match status" value="1"/>
</dbReference>
<keyword evidence="4" id="KW-1185">Reference proteome</keyword>
<keyword evidence="1" id="KW-0805">Transcription regulation</keyword>
<keyword evidence="1" id="KW-0804">Transcription</keyword>
<keyword evidence="1" id="KW-0010">Activator</keyword>
<dbReference type="GO" id="GO:0070847">
    <property type="term" value="C:core mediator complex"/>
    <property type="evidence" value="ECO:0007669"/>
    <property type="project" value="TreeGrafter"/>
</dbReference>
<keyword evidence="1" id="KW-0539">Nucleus</keyword>
<comment type="subunit">
    <text evidence="1">Component of the Mediator complex.</text>
</comment>
<dbReference type="GO" id="GO:0003712">
    <property type="term" value="F:transcription coregulator activity"/>
    <property type="evidence" value="ECO:0007669"/>
    <property type="project" value="InterPro"/>
</dbReference>
<feature type="region of interest" description="Disordered" evidence="2">
    <location>
        <begin position="1"/>
        <end position="29"/>
    </location>
</feature>
<dbReference type="InterPro" id="IPR009244">
    <property type="entry name" value="Mediatior_Med7"/>
</dbReference>
<name>A0AAD4MVF4_9BILA</name>
<feature type="compositionally biased region" description="Low complexity" evidence="2">
    <location>
        <begin position="1"/>
        <end position="17"/>
    </location>
</feature>
<dbReference type="Pfam" id="PF05983">
    <property type="entry name" value="Med7"/>
    <property type="match status" value="1"/>
</dbReference>
<dbReference type="GO" id="GO:0016592">
    <property type="term" value="C:mediator complex"/>
    <property type="evidence" value="ECO:0007669"/>
    <property type="project" value="InterPro"/>
</dbReference>
<dbReference type="PANTHER" id="PTHR21428:SF11">
    <property type="entry name" value="MEDIATOR OF RNA POLYMERASE II TRANSCRIPTION SUBUNIT 7"/>
    <property type="match status" value="1"/>
</dbReference>
<comment type="caution">
    <text evidence="3">The sequence shown here is derived from an EMBL/GenBank/DDBJ whole genome shotgun (WGS) entry which is preliminary data.</text>
</comment>
<comment type="subcellular location">
    <subcellularLocation>
        <location evidence="1">Nucleus</location>
    </subcellularLocation>
</comment>
<protein>
    <recommendedName>
        <fullName evidence="1">Mediator of RNA polymerase II transcription subunit 7</fullName>
    </recommendedName>
</protein>
<evidence type="ECO:0000256" key="1">
    <source>
        <dbReference type="RuleBase" id="RU364060"/>
    </source>
</evidence>
<proteinExistence type="inferred from homology"/>
<dbReference type="GO" id="GO:0006357">
    <property type="term" value="P:regulation of transcription by RNA polymerase II"/>
    <property type="evidence" value="ECO:0007669"/>
    <property type="project" value="InterPro"/>
</dbReference>
<dbReference type="EMBL" id="JAKKPZ010000090">
    <property type="protein sequence ID" value="KAI1702938.1"/>
    <property type="molecule type" value="Genomic_DNA"/>
</dbReference>
<evidence type="ECO:0000256" key="2">
    <source>
        <dbReference type="SAM" id="MobiDB-lite"/>
    </source>
</evidence>
<evidence type="ECO:0000313" key="4">
    <source>
        <dbReference type="Proteomes" id="UP001201812"/>
    </source>
</evidence>
<gene>
    <name evidence="3" type="ORF">DdX_15174</name>
</gene>
<dbReference type="AlphaFoldDB" id="A0AAD4MVF4"/>